<organism evidence="2 3">
    <name type="scientific">Lachancea mirantina</name>
    <dbReference type="NCBI Taxonomy" id="1230905"/>
    <lineage>
        <taxon>Eukaryota</taxon>
        <taxon>Fungi</taxon>
        <taxon>Dikarya</taxon>
        <taxon>Ascomycota</taxon>
        <taxon>Saccharomycotina</taxon>
        <taxon>Saccharomycetes</taxon>
        <taxon>Saccharomycetales</taxon>
        <taxon>Saccharomycetaceae</taxon>
        <taxon>Lachancea</taxon>
    </lineage>
</organism>
<evidence type="ECO:0000313" key="2">
    <source>
        <dbReference type="EMBL" id="SCV04831.1"/>
    </source>
</evidence>
<reference evidence="3" key="1">
    <citation type="submission" date="2016-03" db="EMBL/GenBank/DDBJ databases">
        <authorList>
            <person name="Devillers H."/>
        </authorList>
    </citation>
    <scope>NUCLEOTIDE SEQUENCE [LARGE SCALE GENOMIC DNA]</scope>
</reference>
<sequence length="387" mass="44719">MKALQGPRTLLRRSLFSGKLFQQERSRNAANQFKNDPVSSVQERTLFEQIFLEIMKKDEKKNAQTGLGQSLPIKTLQRMDSAENLQIVFEKKKPSISDAKPAENGIDQKAVEEHQSPRLTKDDIRRYPVSLTSTYFAEQDVSKSALKGQNVSSPDLRLRSTVKAETVEKLETKEKLKAALQKALKPHLEFLSRKIHTDQDCLKQLKLYFDLYAKTANSTEKLNSETLKHVGEACRRSPSSLPQPYTMTLPYIVKHLLSDEEFSFPLDRRYTLITAVYTWCKRNSDLELYLIVCNVDFYNLLMKYSWENYQDIAQLRQLVTEMSVNGFLGDVDTIEILQDIVLEVNNSNIDNKTATDTYPVDALWCQEIVENLRYIERYLAKLKRSQL</sequence>
<dbReference type="OrthoDB" id="2444174at2759"/>
<dbReference type="EMBL" id="LT598468">
    <property type="protein sequence ID" value="SCV04831.1"/>
    <property type="molecule type" value="Genomic_DNA"/>
</dbReference>
<dbReference type="Proteomes" id="UP000191024">
    <property type="component" value="Chromosome H"/>
</dbReference>
<dbReference type="STRING" id="1230905.A0A1G4KK61"/>
<proteinExistence type="predicted"/>
<dbReference type="PANTHER" id="PTHR39468:SF1">
    <property type="entry name" value="MTF2-LIKE C-TERMINAL DOMAIN-CONTAINING PROTEIN"/>
    <property type="match status" value="1"/>
</dbReference>
<evidence type="ECO:0000259" key="1">
    <source>
        <dbReference type="Pfam" id="PF19189"/>
    </source>
</evidence>
<name>A0A1G4KK61_9SACH</name>
<dbReference type="GO" id="GO:0005739">
    <property type="term" value="C:mitochondrion"/>
    <property type="evidence" value="ECO:0007669"/>
    <property type="project" value="InterPro"/>
</dbReference>
<dbReference type="InterPro" id="IPR040009">
    <property type="entry name" value="Mtf2/C5D6.12-like"/>
</dbReference>
<keyword evidence="3" id="KW-1185">Reference proteome</keyword>
<feature type="domain" description="Mtf2-like C-terminal" evidence="1">
    <location>
        <begin position="177"/>
        <end position="384"/>
    </location>
</feature>
<accession>A0A1G4KK61</accession>
<dbReference type="Pfam" id="PF19189">
    <property type="entry name" value="Mtf2"/>
    <property type="match status" value="1"/>
</dbReference>
<dbReference type="PANTHER" id="PTHR39468">
    <property type="entry name" value="CHROMOSOME 7, WHOLE GENOME SHOTGUN SEQUENCE"/>
    <property type="match status" value="1"/>
</dbReference>
<dbReference type="AlphaFoldDB" id="A0A1G4KK61"/>
<evidence type="ECO:0000313" key="3">
    <source>
        <dbReference type="Proteomes" id="UP000191024"/>
    </source>
</evidence>
<protein>
    <submittedName>
        <fullName evidence="2">LAMI_0H19680g1_1</fullName>
    </submittedName>
</protein>
<gene>
    <name evidence="2" type="ORF">LAMI_0H19680G</name>
</gene>
<dbReference type="InterPro" id="IPR043837">
    <property type="entry name" value="Mtf2-like_C"/>
</dbReference>